<evidence type="ECO:0000313" key="3">
    <source>
        <dbReference type="Proteomes" id="UP000252519"/>
    </source>
</evidence>
<reference evidence="2 3" key="1">
    <citation type="submission" date="2014-10" db="EMBL/GenBank/DDBJ databases">
        <title>Draft genome of the hookworm Ancylostoma caninum.</title>
        <authorList>
            <person name="Mitreva M."/>
        </authorList>
    </citation>
    <scope>NUCLEOTIDE SEQUENCE [LARGE SCALE GENOMIC DNA]</scope>
    <source>
        <strain evidence="2 3">Baltimore</strain>
    </source>
</reference>
<feature type="signal peptide" evidence="1">
    <location>
        <begin position="1"/>
        <end position="17"/>
    </location>
</feature>
<sequence length="174" mass="19553">MILIFVHFALVSVLICGSEPNTLKDIVSSTENITDETWARIMKAAHDVREIKTKIMSGMSANKSVEREGVHTRHKSGIGATGMIPDLLKNASAQVREAFLSISDDNFKNKTAEEQLAEWLKIEAILLKDLKKQGTGNDDGKVGQTINVLQEQRNFTHARKNFRLCRRWSNKNCT</sequence>
<organism evidence="2 3">
    <name type="scientific">Ancylostoma caninum</name>
    <name type="common">Dog hookworm</name>
    <dbReference type="NCBI Taxonomy" id="29170"/>
    <lineage>
        <taxon>Eukaryota</taxon>
        <taxon>Metazoa</taxon>
        <taxon>Ecdysozoa</taxon>
        <taxon>Nematoda</taxon>
        <taxon>Chromadorea</taxon>
        <taxon>Rhabditida</taxon>
        <taxon>Rhabditina</taxon>
        <taxon>Rhabditomorpha</taxon>
        <taxon>Strongyloidea</taxon>
        <taxon>Ancylostomatidae</taxon>
        <taxon>Ancylostomatinae</taxon>
        <taxon>Ancylostoma</taxon>
    </lineage>
</organism>
<keyword evidence="1" id="KW-0732">Signal</keyword>
<proteinExistence type="predicted"/>
<evidence type="ECO:0000256" key="1">
    <source>
        <dbReference type="SAM" id="SignalP"/>
    </source>
</evidence>
<name>A0A368GVA6_ANCCA</name>
<gene>
    <name evidence="2" type="ORF">ANCCAN_05580</name>
</gene>
<evidence type="ECO:0008006" key="4">
    <source>
        <dbReference type="Google" id="ProtNLM"/>
    </source>
</evidence>
<feature type="chain" id="PRO_5016950598" description="Nematode fatty acid retinoid binding protein" evidence="1">
    <location>
        <begin position="18"/>
        <end position="174"/>
    </location>
</feature>
<protein>
    <recommendedName>
        <fullName evidence="4">Nematode fatty acid retinoid binding protein</fullName>
    </recommendedName>
</protein>
<evidence type="ECO:0000313" key="2">
    <source>
        <dbReference type="EMBL" id="RCN48291.1"/>
    </source>
</evidence>
<dbReference type="Proteomes" id="UP000252519">
    <property type="component" value="Unassembled WGS sequence"/>
</dbReference>
<accession>A0A368GVA6</accession>
<comment type="caution">
    <text evidence="2">The sequence shown here is derived from an EMBL/GenBank/DDBJ whole genome shotgun (WGS) entry which is preliminary data.</text>
</comment>
<keyword evidence="3" id="KW-1185">Reference proteome</keyword>
<dbReference type="AlphaFoldDB" id="A0A368GVA6"/>
<dbReference type="EMBL" id="JOJR01000048">
    <property type="protein sequence ID" value="RCN48291.1"/>
    <property type="molecule type" value="Genomic_DNA"/>
</dbReference>